<reference evidence="1 2" key="1">
    <citation type="submission" date="2020-08" db="EMBL/GenBank/DDBJ databases">
        <title>Genome Sequencing of Nocardia wallacei strain FMUON74 and assembly.</title>
        <authorList>
            <person name="Toyokawa M."/>
            <person name="Uesaka K."/>
        </authorList>
    </citation>
    <scope>NUCLEOTIDE SEQUENCE [LARGE SCALE GENOMIC DNA]</scope>
    <source>
        <strain evidence="1 2">FMUON74</strain>
    </source>
</reference>
<proteinExistence type="predicted"/>
<dbReference type="Proteomes" id="UP000516173">
    <property type="component" value="Chromosome"/>
</dbReference>
<dbReference type="EMBL" id="AP023396">
    <property type="protein sequence ID" value="BCK53755.1"/>
    <property type="molecule type" value="Genomic_DNA"/>
</dbReference>
<evidence type="ECO:0000313" key="2">
    <source>
        <dbReference type="Proteomes" id="UP000516173"/>
    </source>
</evidence>
<evidence type="ECO:0000313" key="1">
    <source>
        <dbReference type="EMBL" id="BCK53755.1"/>
    </source>
</evidence>
<sequence length="64" mass="7447">MIAVHDNADDRRAVKVRFAPGTDLAEARVRCPQWNPLWDRVRHEFWSDVSPTTQPSIAPDRHVR</sequence>
<protein>
    <submittedName>
        <fullName evidence="1">Uncharacterized protein</fullName>
    </submittedName>
</protein>
<organism evidence="1 2">
    <name type="scientific">Nocardia wallacei</name>
    <dbReference type="NCBI Taxonomy" id="480035"/>
    <lineage>
        <taxon>Bacteria</taxon>
        <taxon>Bacillati</taxon>
        <taxon>Actinomycetota</taxon>
        <taxon>Actinomycetes</taxon>
        <taxon>Mycobacteriales</taxon>
        <taxon>Nocardiaceae</taxon>
        <taxon>Nocardia</taxon>
    </lineage>
</organism>
<accession>A0A7G1KFA5</accession>
<gene>
    <name evidence="1" type="ORF">NWFMUON74_15270</name>
</gene>
<dbReference type="AlphaFoldDB" id="A0A7G1KFA5"/>
<dbReference type="KEGG" id="nwl:NWFMUON74_15270"/>
<name>A0A7G1KFA5_9NOCA</name>
<keyword evidence="2" id="KW-1185">Reference proteome</keyword>